<dbReference type="PIRSF" id="PIRSF003073">
    <property type="entry name" value="DNAC_TnpB_IstB"/>
    <property type="match status" value="1"/>
</dbReference>
<dbReference type="InterPro" id="IPR003593">
    <property type="entry name" value="AAA+_ATPase"/>
</dbReference>
<organism evidence="5 12">
    <name type="scientific">Denitrovibrio acetiphilus (strain DSM 12809 / NBRC 114555 / N2460)</name>
    <dbReference type="NCBI Taxonomy" id="522772"/>
    <lineage>
        <taxon>Bacteria</taxon>
        <taxon>Pseudomonadati</taxon>
        <taxon>Deferribacterota</taxon>
        <taxon>Deferribacteres</taxon>
        <taxon>Deferribacterales</taxon>
        <taxon>Geovibrionaceae</taxon>
        <taxon>Denitrovibrio</taxon>
    </lineage>
</organism>
<dbReference type="EMBL" id="CP001968">
    <property type="protein sequence ID" value="ADD69572.1"/>
    <property type="molecule type" value="Genomic_DNA"/>
</dbReference>
<reference evidence="5 12" key="1">
    <citation type="journal article" date="2010" name="Stand. Genomic Sci.">
        <title>Complete genome sequence of Denitrovibrio acetiphilus type strain (N2460).</title>
        <authorList>
            <person name="Kiss H."/>
            <person name="Lang E."/>
            <person name="Lapidus A."/>
            <person name="Copeland A."/>
            <person name="Nolan M."/>
            <person name="Glavina Del Rio T."/>
            <person name="Chen F."/>
            <person name="Lucas S."/>
            <person name="Tice H."/>
            <person name="Cheng J.F."/>
            <person name="Han C."/>
            <person name="Goodwin L."/>
            <person name="Pitluck S."/>
            <person name="Liolios K."/>
            <person name="Pati A."/>
            <person name="Ivanova N."/>
            <person name="Mavromatis K."/>
            <person name="Chen A."/>
            <person name="Palaniappan K."/>
            <person name="Land M."/>
            <person name="Hauser L."/>
            <person name="Chang Y.J."/>
            <person name="Jeffries C.D."/>
            <person name="Detter J.C."/>
            <person name="Brettin T."/>
            <person name="Spring S."/>
            <person name="Rohde M."/>
            <person name="Goker M."/>
            <person name="Woyke T."/>
            <person name="Bristow J."/>
            <person name="Eisen J.A."/>
            <person name="Markowitz V."/>
            <person name="Hugenholtz P."/>
            <person name="Kyrpides N.C."/>
            <person name="Klenk H.P."/>
        </authorList>
    </citation>
    <scope>NUCLEOTIDE SEQUENCE [LARGE SCALE GENOMIC DNA]</scope>
    <source>
        <strain evidence="5">DSM 12809</strain>
        <strain evidence="12">DSM 12809 / NBRC 114555 / N2460</strain>
    </source>
</reference>
<evidence type="ECO:0000256" key="3">
    <source>
        <dbReference type="ARBA" id="ARBA00022840"/>
    </source>
</evidence>
<dbReference type="KEGG" id="dap:Dacet_0710"/>
<dbReference type="PaxDb" id="522772-Dacet_0267"/>
<dbReference type="CDD" id="cd00009">
    <property type="entry name" value="AAA"/>
    <property type="match status" value="1"/>
</dbReference>
<dbReference type="PANTHER" id="PTHR30050:SF4">
    <property type="entry name" value="ATP-BINDING PROTEIN RV3427C IN INSERTION SEQUENCE-RELATED"/>
    <property type="match status" value="1"/>
</dbReference>
<dbReference type="SUPFAM" id="SSF52540">
    <property type="entry name" value="P-loop containing nucleoside triphosphate hydrolases"/>
    <property type="match status" value="1"/>
</dbReference>
<keyword evidence="12" id="KW-1185">Reference proteome</keyword>
<dbReference type="InterPro" id="IPR028350">
    <property type="entry name" value="DNAC/IstB-like"/>
</dbReference>
<protein>
    <submittedName>
        <fullName evidence="5">IstB domain protein ATP-binding protein</fullName>
    </submittedName>
</protein>
<evidence type="ECO:0000313" key="12">
    <source>
        <dbReference type="Proteomes" id="UP000002012"/>
    </source>
</evidence>
<evidence type="ECO:0000259" key="4">
    <source>
        <dbReference type="SMART" id="SM00382"/>
    </source>
</evidence>
<dbReference type="EMBL" id="CP001968">
    <property type="protein sequence ID" value="ADD67855.1"/>
    <property type="molecule type" value="Genomic_DNA"/>
</dbReference>
<evidence type="ECO:0000313" key="5">
    <source>
        <dbReference type="EMBL" id="ADD67069.1"/>
    </source>
</evidence>
<dbReference type="GO" id="GO:0006260">
    <property type="term" value="P:DNA replication"/>
    <property type="evidence" value="ECO:0007669"/>
    <property type="project" value="TreeGrafter"/>
</dbReference>
<dbReference type="InterPro" id="IPR047661">
    <property type="entry name" value="IstB"/>
</dbReference>
<dbReference type="EMBL" id="CP001968">
    <property type="protein sequence ID" value="ADD67069.1"/>
    <property type="molecule type" value="Genomic_DNA"/>
</dbReference>
<dbReference type="Pfam" id="PF01695">
    <property type="entry name" value="IstB_IS21"/>
    <property type="match status" value="1"/>
</dbReference>
<dbReference type="Proteomes" id="UP000002012">
    <property type="component" value="Chromosome"/>
</dbReference>
<comment type="similarity">
    <text evidence="1">Belongs to the IS21/IS1162 putative ATP-binding protein family.</text>
</comment>
<dbReference type="KEGG" id="dap:Dacet_1642"/>
<evidence type="ECO:0000256" key="1">
    <source>
        <dbReference type="ARBA" id="ARBA00008059"/>
    </source>
</evidence>
<dbReference type="KEGG" id="dap:Dacet_2821"/>
<dbReference type="KEGG" id="dap:Dacet_1081"/>
<proteinExistence type="inferred from homology"/>
<gene>
    <name evidence="5" type="ordered locus">Dacet_0267</name>
    <name evidence="6" type="ordered locus">Dacet_0674</name>
    <name evidence="7" type="ordered locus">Dacet_0710</name>
    <name evidence="8" type="ordered locus">Dacet_1081</name>
    <name evidence="9" type="ordered locus">Dacet_1470</name>
    <name evidence="10" type="ordered locus">Dacet_1642</name>
    <name evidence="11" type="ordered locus">Dacet_2821</name>
</gene>
<dbReference type="EMBL" id="CP001968">
    <property type="protein sequence ID" value="ADD68407.1"/>
    <property type="molecule type" value="Genomic_DNA"/>
</dbReference>
<evidence type="ECO:0000313" key="6">
    <source>
        <dbReference type="EMBL" id="ADD67461.1"/>
    </source>
</evidence>
<keyword evidence="3 5" id="KW-0067">ATP-binding</keyword>
<dbReference type="FunCoup" id="D4H2K8">
    <property type="interactions" value="112"/>
</dbReference>
<dbReference type="KEGG" id="dap:Dacet_0267"/>
<dbReference type="AlphaFoldDB" id="D4H2K8"/>
<dbReference type="HOGENOM" id="CLU_062999_1_1_0"/>
<accession>D4H2K8</accession>
<evidence type="ECO:0000313" key="8">
    <source>
        <dbReference type="EMBL" id="ADD67855.1"/>
    </source>
</evidence>
<dbReference type="NCBIfam" id="NF038214">
    <property type="entry name" value="IS21_help_AAA"/>
    <property type="match status" value="1"/>
</dbReference>
<dbReference type="EMBL" id="CP001968">
    <property type="protein sequence ID" value="ADD67461.1"/>
    <property type="molecule type" value="Genomic_DNA"/>
</dbReference>
<sequence length="248" mass="28603">MTLSNELKQTVKKLRLSGILATLPERMAYAKQQHLTYAEFLELVMQDEVDRRLHNQVDNQMKKAGINPFETLERYDFDAPVQVDREMIKGLFGLNFIEEKDNVMLCGPVGVGKTYLANALAHAAVRRGKKVLMVRAEKLFKRLQQSRADYSYEKALLGFITPDMLIIDDFGLKALNEQQSTDFYEIVVERYGRASTVITSNRDTDEWLELFHDPILANSALDRLVHNAYRVVIEGESYRKIKSRKKLI</sequence>
<dbReference type="GO" id="GO:0005524">
    <property type="term" value="F:ATP binding"/>
    <property type="evidence" value="ECO:0007669"/>
    <property type="project" value="UniProtKB-KW"/>
</dbReference>
<dbReference type="STRING" id="522772.Dacet_0267"/>
<dbReference type="EMBL" id="CP001968">
    <property type="protein sequence ID" value="ADD68240.1"/>
    <property type="molecule type" value="Genomic_DNA"/>
</dbReference>
<dbReference type="OrthoDB" id="8150723at2"/>
<dbReference type="PANTHER" id="PTHR30050">
    <property type="entry name" value="CHROMOSOMAL REPLICATION INITIATOR PROTEIN DNAA"/>
    <property type="match status" value="1"/>
</dbReference>
<dbReference type="eggNOG" id="COG1484">
    <property type="taxonomic scope" value="Bacteria"/>
</dbReference>
<name>D4H2K8_DENA2</name>
<feature type="domain" description="AAA+ ATPase" evidence="4">
    <location>
        <begin position="99"/>
        <end position="230"/>
    </location>
</feature>
<evidence type="ECO:0000313" key="10">
    <source>
        <dbReference type="EMBL" id="ADD68407.1"/>
    </source>
</evidence>
<dbReference type="RefSeq" id="WP_013009614.1">
    <property type="nucleotide sequence ID" value="NC_013943.1"/>
</dbReference>
<dbReference type="InterPro" id="IPR027417">
    <property type="entry name" value="P-loop_NTPase"/>
</dbReference>
<evidence type="ECO:0000313" key="7">
    <source>
        <dbReference type="EMBL" id="ADD67496.1"/>
    </source>
</evidence>
<evidence type="ECO:0000313" key="11">
    <source>
        <dbReference type="EMBL" id="ADD69572.1"/>
    </source>
</evidence>
<evidence type="ECO:0000256" key="2">
    <source>
        <dbReference type="ARBA" id="ARBA00022741"/>
    </source>
</evidence>
<dbReference type="InterPro" id="IPR002611">
    <property type="entry name" value="IstB_ATP-bd"/>
</dbReference>
<keyword evidence="2" id="KW-0547">Nucleotide-binding</keyword>
<dbReference type="KEGG" id="dap:Dacet_1470"/>
<dbReference type="InParanoid" id="D4H2K8"/>
<dbReference type="SMART" id="SM00382">
    <property type="entry name" value="AAA"/>
    <property type="match status" value="1"/>
</dbReference>
<dbReference type="Gene3D" id="3.40.50.300">
    <property type="entry name" value="P-loop containing nucleotide triphosphate hydrolases"/>
    <property type="match status" value="1"/>
</dbReference>
<dbReference type="EMBL" id="CP001968">
    <property type="protein sequence ID" value="ADD67496.1"/>
    <property type="molecule type" value="Genomic_DNA"/>
</dbReference>
<evidence type="ECO:0000313" key="9">
    <source>
        <dbReference type="EMBL" id="ADD68240.1"/>
    </source>
</evidence>
<dbReference type="KEGG" id="dap:Dacet_0674"/>